<evidence type="ECO:0000256" key="1">
    <source>
        <dbReference type="ARBA" id="ARBA00004127"/>
    </source>
</evidence>
<evidence type="ECO:0000256" key="3">
    <source>
        <dbReference type="ARBA" id="ARBA00022989"/>
    </source>
</evidence>
<keyword evidence="5" id="KW-0175">Coiled coil</keyword>
<dbReference type="RefSeq" id="XP_020428644.1">
    <property type="nucleotide sequence ID" value="XM_020581059.1"/>
</dbReference>
<evidence type="ECO:0000313" key="9">
    <source>
        <dbReference type="Proteomes" id="UP000001396"/>
    </source>
</evidence>
<evidence type="ECO:0000256" key="2">
    <source>
        <dbReference type="ARBA" id="ARBA00022692"/>
    </source>
</evidence>
<dbReference type="InterPro" id="IPR052964">
    <property type="entry name" value="Sporulation_signal_mat"/>
</dbReference>
<sequence length="718" mass="83280">MVLSQKKPMMPVHSKLETILGVDKRALSIFRFFIGIIGIIDLLERWPDIKAHYSDEGLLPRSIVVDNFWNTNWFSIHLISGTVGFIQLTFIVNIIICFLVSIGYRTRLNMILHWAFIISLQSRNNIVGHGGDVYMRVMSFFAIFLPCGAVWSVDSALKKPVLRREHKKFNVVNFASIAILLQISFLTSFAEMALNFPGCLKILTYAVLKYEGFGMLLCISPFWTGPVKTFGALGFFMMHIGFGMFMRLGIFSPVCATGSLLLFPSWIWDKVFDRLRTKERCDFQLFYNGKYGYYIAGLVSSFLLLPDIEVAPAPLTFDEESHQDGIMKEDPINQNTNWIITRDHKGIRHTGYRAFVSILRASPLMNPLVRVAEMRVVQNYGKKTMDFFERMTIKINDDILVNKPTSPFLTYYNHSSENSYTVSGTDISSPAPPDEATTHYFRRLNRKVRFLKMTKRALLNVTALSCILLALTWNCSTADIGIPIALPQNLNWLVFFVRVDQMWSMFSPRPPSIHWWYTFEAELDDGQQTELWANDGLFTLEGNPAPYSRDKPYPYASCIGNHRWFKVYENLNTGSGYELIRLGMGRWICREWNLKHTGPKRLHKFNIVYRNEKQNLDNTRTLLNDVILWSHVCYEKPAPVPDPAQQQAELLQKQQLEQQQLLLQQQQQQQLEQQQLLEQQRQLDLQHQQQQLLQQQQQQQFAQQQLQQQQQQLAQQQQ</sequence>
<protein>
    <recommendedName>
        <fullName evidence="7">BSD domain-containing protein</fullName>
    </recommendedName>
</protein>
<feature type="transmembrane region" description="Helical" evidence="6">
    <location>
        <begin position="202"/>
        <end position="224"/>
    </location>
</feature>
<reference evidence="8 9" key="1">
    <citation type="journal article" date="2011" name="Genome Res.">
        <title>Phylogeny-wide analysis of social amoeba genomes highlights ancient origins for complex intercellular communication.</title>
        <authorList>
            <person name="Heidel A.J."/>
            <person name="Lawal H.M."/>
            <person name="Felder M."/>
            <person name="Schilde C."/>
            <person name="Helps N.R."/>
            <person name="Tunggal B."/>
            <person name="Rivero F."/>
            <person name="John U."/>
            <person name="Schleicher M."/>
            <person name="Eichinger L."/>
            <person name="Platzer M."/>
            <person name="Noegel A.A."/>
            <person name="Schaap P."/>
            <person name="Gloeckner G."/>
        </authorList>
    </citation>
    <scope>NUCLEOTIDE SEQUENCE [LARGE SCALE GENOMIC DNA]</scope>
    <source>
        <strain evidence="9">ATCC 26659 / Pp 5 / PN500</strain>
    </source>
</reference>
<dbReference type="STRING" id="670386.D3BQU2"/>
<dbReference type="GeneID" id="31365751"/>
<comment type="caution">
    <text evidence="8">The sequence shown here is derived from an EMBL/GenBank/DDBJ whole genome shotgun (WGS) entry which is preliminary data.</text>
</comment>
<dbReference type="SMART" id="SM00752">
    <property type="entry name" value="HTTM"/>
    <property type="match status" value="1"/>
</dbReference>
<dbReference type="EMBL" id="ADBJ01000047">
    <property type="protein sequence ID" value="EFA76512.1"/>
    <property type="molecule type" value="Genomic_DNA"/>
</dbReference>
<feature type="transmembrane region" description="Helical" evidence="6">
    <location>
        <begin position="171"/>
        <end position="190"/>
    </location>
</feature>
<feature type="coiled-coil region" evidence="5">
    <location>
        <begin position="653"/>
        <end position="712"/>
    </location>
</feature>
<feature type="domain" description="BSD" evidence="7">
    <location>
        <begin position="42"/>
        <end position="80"/>
    </location>
</feature>
<accession>D3BQU2</accession>
<evidence type="ECO:0000259" key="7">
    <source>
        <dbReference type="PROSITE" id="PS50858"/>
    </source>
</evidence>
<keyword evidence="9" id="KW-1185">Reference proteome</keyword>
<dbReference type="InParanoid" id="D3BQU2"/>
<dbReference type="PROSITE" id="PS50858">
    <property type="entry name" value="BSD"/>
    <property type="match status" value="1"/>
</dbReference>
<dbReference type="Proteomes" id="UP000001396">
    <property type="component" value="Unassembled WGS sequence"/>
</dbReference>
<keyword evidence="3 6" id="KW-1133">Transmembrane helix</keyword>
<dbReference type="OMA" id="IGNHRWF"/>
<dbReference type="InterPro" id="IPR005607">
    <property type="entry name" value="BSD_dom"/>
</dbReference>
<gene>
    <name evidence="8" type="ORF">PPL_10280</name>
</gene>
<comment type="subcellular location">
    <subcellularLocation>
        <location evidence="1">Endomembrane system</location>
        <topology evidence="1">Multi-pass membrane protein</topology>
    </subcellularLocation>
</comment>
<evidence type="ECO:0000256" key="4">
    <source>
        <dbReference type="ARBA" id="ARBA00023136"/>
    </source>
</evidence>
<evidence type="ECO:0000313" key="8">
    <source>
        <dbReference type="EMBL" id="EFA76512.1"/>
    </source>
</evidence>
<feature type="transmembrane region" description="Helical" evidence="6">
    <location>
        <begin position="244"/>
        <end position="268"/>
    </location>
</feature>
<evidence type="ECO:0000256" key="5">
    <source>
        <dbReference type="SAM" id="Coils"/>
    </source>
</evidence>
<feature type="transmembrane region" description="Helical" evidence="6">
    <location>
        <begin position="26"/>
        <end position="43"/>
    </location>
</feature>
<dbReference type="PANTHER" id="PTHR39535">
    <property type="entry name" value="SPORULATION-DELAYING PROTEIN SDPB"/>
    <property type="match status" value="1"/>
</dbReference>
<dbReference type="InterPro" id="IPR011020">
    <property type="entry name" value="HTTM-like"/>
</dbReference>
<keyword evidence="2 6" id="KW-0812">Transmembrane</keyword>
<evidence type="ECO:0000256" key="6">
    <source>
        <dbReference type="SAM" id="Phobius"/>
    </source>
</evidence>
<organism evidence="8 9">
    <name type="scientific">Heterostelium pallidum (strain ATCC 26659 / Pp 5 / PN500)</name>
    <name type="common">Cellular slime mold</name>
    <name type="synonym">Polysphondylium pallidum</name>
    <dbReference type="NCBI Taxonomy" id="670386"/>
    <lineage>
        <taxon>Eukaryota</taxon>
        <taxon>Amoebozoa</taxon>
        <taxon>Evosea</taxon>
        <taxon>Eumycetozoa</taxon>
        <taxon>Dictyostelia</taxon>
        <taxon>Acytosteliales</taxon>
        <taxon>Acytosteliaceae</taxon>
        <taxon>Heterostelium</taxon>
    </lineage>
</organism>
<dbReference type="PANTHER" id="PTHR39535:SF5">
    <property type="entry name" value="HTTM DOMAIN-CONTAINING PROTEIN"/>
    <property type="match status" value="1"/>
</dbReference>
<dbReference type="AlphaFoldDB" id="D3BQU2"/>
<keyword evidence="4 6" id="KW-0472">Membrane</keyword>
<proteinExistence type="predicted"/>
<name>D3BQU2_HETP5</name>
<dbReference type="GO" id="GO:0012505">
    <property type="term" value="C:endomembrane system"/>
    <property type="evidence" value="ECO:0007669"/>
    <property type="project" value="UniProtKB-SubCell"/>
</dbReference>
<feature type="transmembrane region" description="Helical" evidence="6">
    <location>
        <begin position="74"/>
        <end position="100"/>
    </location>
</feature>